<evidence type="ECO:0000313" key="2">
    <source>
        <dbReference type="Proteomes" id="UP001151760"/>
    </source>
</evidence>
<accession>A0ABQ5JFN5</accession>
<gene>
    <name evidence="1" type="ORF">Tco_1132674</name>
</gene>
<evidence type="ECO:0000313" key="1">
    <source>
        <dbReference type="EMBL" id="GJU10278.1"/>
    </source>
</evidence>
<keyword evidence="2" id="KW-1185">Reference proteome</keyword>
<name>A0ABQ5JFN5_9ASTR</name>
<reference evidence="1" key="1">
    <citation type="journal article" date="2022" name="Int. J. Mol. Sci.">
        <title>Draft Genome of Tanacetum Coccineum: Genomic Comparison of Closely Related Tanacetum-Family Plants.</title>
        <authorList>
            <person name="Yamashiro T."/>
            <person name="Shiraishi A."/>
            <person name="Nakayama K."/>
            <person name="Satake H."/>
        </authorList>
    </citation>
    <scope>NUCLEOTIDE SEQUENCE</scope>
</reference>
<reference evidence="1" key="2">
    <citation type="submission" date="2022-01" db="EMBL/GenBank/DDBJ databases">
        <authorList>
            <person name="Yamashiro T."/>
            <person name="Shiraishi A."/>
            <person name="Satake H."/>
            <person name="Nakayama K."/>
        </authorList>
    </citation>
    <scope>NUCLEOTIDE SEQUENCE</scope>
</reference>
<comment type="caution">
    <text evidence="1">The sequence shown here is derived from an EMBL/GenBank/DDBJ whole genome shotgun (WGS) entry which is preliminary data.</text>
</comment>
<sequence>MESDQRPKRCLENMTDNAVKNRFSILRKRIVQQESSNKENNAPDVNTGFVRVQVQCTKDLQQNGRFHYHHLPMEIEFLIRKSLITLILLRALNVTIEDICGALLEGISDTLETELLEISADPFVIEASSFNVEYRRSNSVFNEGPSIFQPISYDTRKRKRSSRCTLPTLHRHRVGPNRNVRRRTIMNEQSASAANNNRVDTEMYNDLGDCNKITTVKSTEICSHQEDWESRRARMKMTKGFIAEESVKGHILLFHDLFAKAIPYMMQEHVKMANMNNDPSAIKIWKGRMHTFIYDDGLESLPNR</sequence>
<dbReference type="EMBL" id="BQNB010021809">
    <property type="protein sequence ID" value="GJU10278.1"/>
    <property type="molecule type" value="Genomic_DNA"/>
</dbReference>
<organism evidence="1 2">
    <name type="scientific">Tanacetum coccineum</name>
    <dbReference type="NCBI Taxonomy" id="301880"/>
    <lineage>
        <taxon>Eukaryota</taxon>
        <taxon>Viridiplantae</taxon>
        <taxon>Streptophyta</taxon>
        <taxon>Embryophyta</taxon>
        <taxon>Tracheophyta</taxon>
        <taxon>Spermatophyta</taxon>
        <taxon>Magnoliopsida</taxon>
        <taxon>eudicotyledons</taxon>
        <taxon>Gunneridae</taxon>
        <taxon>Pentapetalae</taxon>
        <taxon>asterids</taxon>
        <taxon>campanulids</taxon>
        <taxon>Asterales</taxon>
        <taxon>Asteraceae</taxon>
        <taxon>Asteroideae</taxon>
        <taxon>Anthemideae</taxon>
        <taxon>Anthemidinae</taxon>
        <taxon>Tanacetum</taxon>
    </lineage>
</organism>
<dbReference type="Proteomes" id="UP001151760">
    <property type="component" value="Unassembled WGS sequence"/>
</dbReference>
<proteinExistence type="predicted"/>
<protein>
    <submittedName>
        <fullName evidence="1">Uncharacterized protein</fullName>
    </submittedName>
</protein>